<evidence type="ECO:0000313" key="11">
    <source>
        <dbReference type="Proteomes" id="UP001519271"/>
    </source>
</evidence>
<evidence type="ECO:0000259" key="9">
    <source>
        <dbReference type="SMART" id="SM00922"/>
    </source>
</evidence>
<comment type="similarity">
    <text evidence="4">Belongs to the mandelate racemase/muconate lactonizing enzyme family. GlucD subfamily.</text>
</comment>
<evidence type="ECO:0000256" key="5">
    <source>
        <dbReference type="ARBA" id="ARBA00011973"/>
    </source>
</evidence>
<evidence type="ECO:0000313" key="10">
    <source>
        <dbReference type="EMBL" id="MBP1918628.1"/>
    </source>
</evidence>
<evidence type="ECO:0000256" key="6">
    <source>
        <dbReference type="ARBA" id="ARBA00022723"/>
    </source>
</evidence>
<dbReference type="SUPFAM" id="SSF51604">
    <property type="entry name" value="Enolase C-terminal domain-like"/>
    <property type="match status" value="1"/>
</dbReference>
<proteinExistence type="inferred from homology"/>
<keyword evidence="7" id="KW-0460">Magnesium</keyword>
<dbReference type="Pfam" id="PF13378">
    <property type="entry name" value="MR_MLE_C"/>
    <property type="match status" value="1"/>
</dbReference>
<sequence>MNIKGTPVVTEMMVVPVAGFDSMTMTLSGAHAPMFTRNIVIMKDSAGNTGLGEVHGGEDITKALESYKPLIIGKQIGDYRNIVQTVKRGGYLAGGNDGEGLQGLDLKNLKFVVKAETAIESALLDLLGKFMGLPVCSLLGDGRQREDITILGYLFYVSDRTKVNLPYIDESSSSDPWFRIRRNVALTPEAIVEQAYATKERYGFKDFKLKAGVLDGEEEMKAIRALKKEFPDARINIDPNGAWSLNEAIKLTKDMHGILTYVEDPCGPEKGFSSREIMSEYKMATGHRVATNMIATDWRQLHHSVVSKAVDIVLADPHFWTMSGSIRAGQVLNDWGMTWGSHSNNHFDISLAIFAQTAAAAPGEITAMDTHWIWQDGQELCGESIAIKDGKIKVTDKPGLGIEIDMDRVMKANELYNKMDSHDRDDAMAMQHLIPNWKFDSKKPCLVR</sequence>
<dbReference type="Gene3D" id="3.30.390.10">
    <property type="entry name" value="Enolase-like, N-terminal domain"/>
    <property type="match status" value="1"/>
</dbReference>
<name>A0ABS4G258_9CLOT</name>
<dbReference type="InterPro" id="IPR034593">
    <property type="entry name" value="DgoD-like"/>
</dbReference>
<dbReference type="InterPro" id="IPR036849">
    <property type="entry name" value="Enolase-like_C_sf"/>
</dbReference>
<keyword evidence="11" id="KW-1185">Reference proteome</keyword>
<evidence type="ECO:0000256" key="4">
    <source>
        <dbReference type="ARBA" id="ARBA00009938"/>
    </source>
</evidence>
<dbReference type="Proteomes" id="UP001519271">
    <property type="component" value="Unassembled WGS sequence"/>
</dbReference>
<reference evidence="10 11" key="1">
    <citation type="submission" date="2021-03" db="EMBL/GenBank/DDBJ databases">
        <title>Genomic Encyclopedia of Type Strains, Phase IV (KMG-IV): sequencing the most valuable type-strain genomes for metagenomic binning, comparative biology and taxonomic classification.</title>
        <authorList>
            <person name="Goeker M."/>
        </authorList>
    </citation>
    <scope>NUCLEOTIDE SEQUENCE [LARGE SCALE GENOMIC DNA]</scope>
    <source>
        <strain evidence="10 11">DSM 6139</strain>
    </source>
</reference>
<dbReference type="PANTHER" id="PTHR48080:SF4">
    <property type="entry name" value="GLUCARATE DEHYDRATASE"/>
    <property type="match status" value="1"/>
</dbReference>
<protein>
    <recommendedName>
        <fullName evidence="5">glucarate dehydratase</fullName>
        <ecNumber evidence="5">4.2.1.40</ecNumber>
    </recommendedName>
</protein>
<dbReference type="InterPro" id="IPR013341">
    <property type="entry name" value="Mandelate_racemase_N_dom"/>
</dbReference>
<dbReference type="GO" id="GO:0008872">
    <property type="term" value="F:glucarate dehydratase activity"/>
    <property type="evidence" value="ECO:0007669"/>
    <property type="project" value="UniProtKB-EC"/>
</dbReference>
<gene>
    <name evidence="10" type="ORF">J2Z34_001105</name>
</gene>
<evidence type="ECO:0000256" key="3">
    <source>
        <dbReference type="ARBA" id="ARBA00005183"/>
    </source>
</evidence>
<feature type="domain" description="Mandelate racemase/muconate lactonizing enzyme C-terminal" evidence="9">
    <location>
        <begin position="188"/>
        <end position="288"/>
    </location>
</feature>
<comment type="catalytic activity">
    <reaction evidence="1">
        <text>D-glucarate = 5-dehydro-4-deoxy-D-glucarate + H2O</text>
        <dbReference type="Rhea" id="RHEA:14573"/>
        <dbReference type="ChEBI" id="CHEBI:15377"/>
        <dbReference type="ChEBI" id="CHEBI:30612"/>
        <dbReference type="ChEBI" id="CHEBI:42819"/>
        <dbReference type="EC" id="4.2.1.40"/>
    </reaction>
</comment>
<evidence type="ECO:0000256" key="7">
    <source>
        <dbReference type="ARBA" id="ARBA00022842"/>
    </source>
</evidence>
<dbReference type="CDD" id="cd03323">
    <property type="entry name" value="D-glucarate_dehydratase"/>
    <property type="match status" value="1"/>
</dbReference>
<accession>A0ABS4G258</accession>
<evidence type="ECO:0000256" key="8">
    <source>
        <dbReference type="ARBA" id="ARBA00023239"/>
    </source>
</evidence>
<keyword evidence="8 10" id="KW-0456">Lyase</keyword>
<dbReference type="SUPFAM" id="SSF54826">
    <property type="entry name" value="Enolase N-terminal domain-like"/>
    <property type="match status" value="1"/>
</dbReference>
<dbReference type="EC" id="4.2.1.40" evidence="5"/>
<organism evidence="10 11">
    <name type="scientific">Youngiibacter multivorans</name>
    <dbReference type="NCBI Taxonomy" id="937251"/>
    <lineage>
        <taxon>Bacteria</taxon>
        <taxon>Bacillati</taxon>
        <taxon>Bacillota</taxon>
        <taxon>Clostridia</taxon>
        <taxon>Eubacteriales</taxon>
        <taxon>Clostridiaceae</taxon>
        <taxon>Youngiibacter</taxon>
    </lineage>
</organism>
<comment type="caution">
    <text evidence="10">The sequence shown here is derived from an EMBL/GenBank/DDBJ whole genome shotgun (WGS) entry which is preliminary data.</text>
</comment>
<dbReference type="InterPro" id="IPR034598">
    <property type="entry name" value="GlucD-like"/>
</dbReference>
<dbReference type="InterPro" id="IPR013342">
    <property type="entry name" value="Mandelate_racemase_C"/>
</dbReference>
<dbReference type="SMART" id="SM00922">
    <property type="entry name" value="MR_MLE"/>
    <property type="match status" value="1"/>
</dbReference>
<dbReference type="Gene3D" id="3.20.20.120">
    <property type="entry name" value="Enolase-like C-terminal domain"/>
    <property type="match status" value="1"/>
</dbReference>
<evidence type="ECO:0000256" key="2">
    <source>
        <dbReference type="ARBA" id="ARBA00001946"/>
    </source>
</evidence>
<dbReference type="EMBL" id="JAGGKC010000007">
    <property type="protein sequence ID" value="MBP1918628.1"/>
    <property type="molecule type" value="Genomic_DNA"/>
</dbReference>
<dbReference type="InterPro" id="IPR029065">
    <property type="entry name" value="Enolase_C-like"/>
</dbReference>
<dbReference type="Pfam" id="PF02746">
    <property type="entry name" value="MR_MLE_N"/>
    <property type="match status" value="1"/>
</dbReference>
<comment type="pathway">
    <text evidence="3">Carbohydrate acid metabolism; D-glucarate degradation; 2,5-dioxopentanoate from D-glucarate: step 1/2.</text>
</comment>
<keyword evidence="6" id="KW-0479">Metal-binding</keyword>
<evidence type="ECO:0000256" key="1">
    <source>
        <dbReference type="ARBA" id="ARBA00001426"/>
    </source>
</evidence>
<comment type="cofactor">
    <cofactor evidence="2">
        <name>Mg(2+)</name>
        <dbReference type="ChEBI" id="CHEBI:18420"/>
    </cofactor>
</comment>
<dbReference type="InterPro" id="IPR029017">
    <property type="entry name" value="Enolase-like_N"/>
</dbReference>
<dbReference type="RefSeq" id="WP_209458857.1">
    <property type="nucleotide sequence ID" value="NZ_JAGGKC010000007.1"/>
</dbReference>
<dbReference type="PANTHER" id="PTHR48080">
    <property type="entry name" value="D-GALACTONATE DEHYDRATASE-RELATED"/>
    <property type="match status" value="1"/>
</dbReference>
<dbReference type="SFLD" id="SFLDG00055">
    <property type="entry name" value="glucarate_dehydratase"/>
    <property type="match status" value="1"/>
</dbReference>
<dbReference type="SFLD" id="SFLDS00001">
    <property type="entry name" value="Enolase"/>
    <property type="match status" value="1"/>
</dbReference>